<evidence type="ECO:0000313" key="1">
    <source>
        <dbReference type="EMBL" id="KAK2872989.1"/>
    </source>
</evidence>
<organism evidence="1 2">
    <name type="scientific">Cirrhinus molitorella</name>
    <name type="common">mud carp</name>
    <dbReference type="NCBI Taxonomy" id="172907"/>
    <lineage>
        <taxon>Eukaryota</taxon>
        <taxon>Metazoa</taxon>
        <taxon>Chordata</taxon>
        <taxon>Craniata</taxon>
        <taxon>Vertebrata</taxon>
        <taxon>Euteleostomi</taxon>
        <taxon>Actinopterygii</taxon>
        <taxon>Neopterygii</taxon>
        <taxon>Teleostei</taxon>
        <taxon>Ostariophysi</taxon>
        <taxon>Cypriniformes</taxon>
        <taxon>Cyprinidae</taxon>
        <taxon>Labeoninae</taxon>
        <taxon>Labeonini</taxon>
        <taxon>Cirrhinus</taxon>
    </lineage>
</organism>
<gene>
    <name evidence="1" type="ORF">Q8A67_022886</name>
</gene>
<sequence>MLIGGGLYNLFLPLSSMAPITGDLGPLGGVVVIACFRSASVGKWTRPLLNPPALLSACFLTDAKYTGPFVPHGPKNMLALTSNMFFPSSSRWLFRPLTFFPLGNGLHFPECCLHSATQQARKQSSSSPLLPHSLALSSLVLFRLPRRTSLIHHTILSSSTVPPQAGSALPRHYGPLQPFSALSGACFSITPPPVNGSSSPPASEAPAPPRVAQGRTATSLIFWEPPCWKKP</sequence>
<keyword evidence="2" id="KW-1185">Reference proteome</keyword>
<proteinExistence type="predicted"/>
<comment type="caution">
    <text evidence="1">The sequence shown here is derived from an EMBL/GenBank/DDBJ whole genome shotgun (WGS) entry which is preliminary data.</text>
</comment>
<accession>A0AA88TFP1</accession>
<dbReference type="Proteomes" id="UP001187343">
    <property type="component" value="Unassembled WGS sequence"/>
</dbReference>
<protein>
    <submittedName>
        <fullName evidence="1">Uncharacterized protein</fullName>
    </submittedName>
</protein>
<name>A0AA88TFP1_9TELE</name>
<dbReference type="EMBL" id="JAUYZG010000022">
    <property type="protein sequence ID" value="KAK2872989.1"/>
    <property type="molecule type" value="Genomic_DNA"/>
</dbReference>
<dbReference type="AlphaFoldDB" id="A0AA88TFP1"/>
<reference evidence="1" key="1">
    <citation type="submission" date="2023-08" db="EMBL/GenBank/DDBJ databases">
        <title>Chromosome-level Genome Assembly of mud carp (Cirrhinus molitorella).</title>
        <authorList>
            <person name="Liu H."/>
        </authorList>
    </citation>
    <scope>NUCLEOTIDE SEQUENCE</scope>
    <source>
        <strain evidence="1">Prfri</strain>
        <tissue evidence="1">Muscle</tissue>
    </source>
</reference>
<evidence type="ECO:0000313" key="2">
    <source>
        <dbReference type="Proteomes" id="UP001187343"/>
    </source>
</evidence>